<evidence type="ECO:0000313" key="1">
    <source>
        <dbReference type="EMBL" id="MFM9327974.1"/>
    </source>
</evidence>
<protein>
    <submittedName>
        <fullName evidence="1">Helix-turn-helix domain-containing protein</fullName>
    </submittedName>
</protein>
<reference evidence="1" key="1">
    <citation type="submission" date="2024-12" db="EMBL/GenBank/DDBJ databases">
        <authorList>
            <person name="Wu N."/>
        </authorList>
    </citation>
    <scope>NUCLEOTIDE SEQUENCE</scope>
    <source>
        <strain evidence="1">P15</strain>
    </source>
</reference>
<name>A0ACC7NX86_9BACL</name>
<comment type="caution">
    <text evidence="1">The sequence shown here is derived from an EMBL/GenBank/DDBJ whole genome shotgun (WGS) entry which is preliminary data.</text>
</comment>
<dbReference type="Proteomes" id="UP001631969">
    <property type="component" value="Unassembled WGS sequence"/>
</dbReference>
<evidence type="ECO:0000313" key="2">
    <source>
        <dbReference type="Proteomes" id="UP001631969"/>
    </source>
</evidence>
<organism evidence="1 2">
    <name type="scientific">Paenibacillus mesotrionivorans</name>
    <dbReference type="NCBI Taxonomy" id="3160968"/>
    <lineage>
        <taxon>Bacteria</taxon>
        <taxon>Bacillati</taxon>
        <taxon>Bacillota</taxon>
        <taxon>Bacilli</taxon>
        <taxon>Bacillales</taxon>
        <taxon>Paenibacillaceae</taxon>
        <taxon>Paenibacillus</taxon>
    </lineage>
</organism>
<accession>A0ACC7NX86</accession>
<sequence>MNINEIMEEYTSEPIMILPTYYRRHPVGYVEPGYMTNVSAFLFPVKGEGYFHLDNQSFRFRPGMVIHGCPGKWLTSGNITDKPLEFYIMYYRHEKDSDGYMHRAYEMEIGSSPGLFATLKMLTDVSKHPDTFSKFQAKALVYSVLSELFGILKSARSNEAQSMVEEARGYIEFHHMRQHTLCDLAGRYGMCPKYFSEVFKKYIGISPIDYLIAYRMKEAHRLLTSTCATVKEIAEMVGYTDAYYFSRLFKKQFGLAPTQLRALPIEQAN</sequence>
<keyword evidence="2" id="KW-1185">Reference proteome</keyword>
<proteinExistence type="predicted"/>
<gene>
    <name evidence="1" type="ORF">ACI1P1_06735</name>
</gene>
<dbReference type="EMBL" id="JBJURJ010000004">
    <property type="protein sequence ID" value="MFM9327974.1"/>
    <property type="molecule type" value="Genomic_DNA"/>
</dbReference>